<dbReference type="OrthoDB" id="755863at2"/>
<gene>
    <name evidence="1" type="ORF">DFQ12_0648</name>
</gene>
<evidence type="ECO:0000313" key="2">
    <source>
        <dbReference type="Proteomes" id="UP000286246"/>
    </source>
</evidence>
<dbReference type="AlphaFoldDB" id="A0A420BGJ2"/>
<organism evidence="1 2">
    <name type="scientific">Sphingobacterium detergens</name>
    <dbReference type="NCBI Taxonomy" id="1145106"/>
    <lineage>
        <taxon>Bacteria</taxon>
        <taxon>Pseudomonadati</taxon>
        <taxon>Bacteroidota</taxon>
        <taxon>Sphingobacteriia</taxon>
        <taxon>Sphingobacteriales</taxon>
        <taxon>Sphingobacteriaceae</taxon>
        <taxon>Sphingobacterium</taxon>
    </lineage>
</organism>
<evidence type="ECO:0000313" key="1">
    <source>
        <dbReference type="EMBL" id="RKE55809.1"/>
    </source>
</evidence>
<comment type="caution">
    <text evidence="1">The sequence shown here is derived from an EMBL/GenBank/DDBJ whole genome shotgun (WGS) entry which is preliminary data.</text>
</comment>
<reference evidence="1 2" key="1">
    <citation type="submission" date="2018-09" db="EMBL/GenBank/DDBJ databases">
        <title>Genomic Encyclopedia of Type Strains, Phase III (KMG-III): the genomes of soil and plant-associated and newly described type strains.</title>
        <authorList>
            <person name="Whitman W."/>
        </authorList>
    </citation>
    <scope>NUCLEOTIDE SEQUENCE [LARGE SCALE GENOMIC DNA]</scope>
    <source>
        <strain evidence="1 2">CECT 7938</strain>
    </source>
</reference>
<dbReference type="Proteomes" id="UP000286246">
    <property type="component" value="Unassembled WGS sequence"/>
</dbReference>
<sequence>MREKTDNSHWELLPTLGLGKVTFRMSRLQVAAFDEVLGKVTSEHNPADMKDHVLDTYNLLKDFITEAELKTVMEALEATNANDQRGIVLMQHRMTTGLTLEYEDEQLTEIFADNRAGQLHFKQMPIFSSSPLNLVKKMAEDLNENPIVQDDELVFPKNNIYLFSFLRKDLTEGNPQNRTMMWRIKPRILGTDLSNYTALEII</sequence>
<keyword evidence="2" id="KW-1185">Reference proteome</keyword>
<protein>
    <submittedName>
        <fullName evidence="1">Uncharacterized protein</fullName>
    </submittedName>
</protein>
<dbReference type="RefSeq" id="WP_120257555.1">
    <property type="nucleotide sequence ID" value="NZ_RAPY01000001.1"/>
</dbReference>
<proteinExistence type="predicted"/>
<dbReference type="EMBL" id="RAPY01000001">
    <property type="protein sequence ID" value="RKE55809.1"/>
    <property type="molecule type" value="Genomic_DNA"/>
</dbReference>
<name>A0A420BGJ2_SPHD1</name>
<accession>A0A420BGJ2</accession>